<evidence type="ECO:0000256" key="2">
    <source>
        <dbReference type="PROSITE-ProRule" id="PRU00059"/>
    </source>
</evidence>
<dbReference type="InterPro" id="IPR058698">
    <property type="entry name" value="CUB_metazoa"/>
</dbReference>
<evidence type="ECO:0000313" key="7">
    <source>
        <dbReference type="Proteomes" id="UP001431783"/>
    </source>
</evidence>
<accession>A0AAW1UPS3</accession>
<dbReference type="InterPro" id="IPR035914">
    <property type="entry name" value="Sperma_CUB_dom_sf"/>
</dbReference>
<dbReference type="Proteomes" id="UP001431783">
    <property type="component" value="Unassembled WGS sequence"/>
</dbReference>
<evidence type="ECO:0000256" key="1">
    <source>
        <dbReference type="ARBA" id="ARBA00023157"/>
    </source>
</evidence>
<gene>
    <name evidence="6" type="ORF">WA026_001233</name>
</gene>
<comment type="caution">
    <text evidence="6">The sequence shown here is derived from an EMBL/GenBank/DDBJ whole genome shotgun (WGS) entry which is preliminary data.</text>
</comment>
<name>A0AAW1UPS3_9CUCU</name>
<dbReference type="AlphaFoldDB" id="A0AAW1UPS3"/>
<dbReference type="Gene3D" id="2.60.120.290">
    <property type="entry name" value="Spermadhesin, CUB domain"/>
    <property type="match status" value="1"/>
</dbReference>
<dbReference type="SUPFAM" id="SSF49854">
    <property type="entry name" value="Spermadhesin, CUB domain"/>
    <property type="match status" value="1"/>
</dbReference>
<keyword evidence="4" id="KW-0732">Signal</keyword>
<evidence type="ECO:0000313" key="6">
    <source>
        <dbReference type="EMBL" id="KAK9883020.1"/>
    </source>
</evidence>
<dbReference type="PROSITE" id="PS01180">
    <property type="entry name" value="CUB"/>
    <property type="match status" value="1"/>
</dbReference>
<dbReference type="InterPro" id="IPR000859">
    <property type="entry name" value="CUB_dom"/>
</dbReference>
<sequence>MVNISTFLVFLTLNFRYYLCAPSLGSDQDIWSDFGGGNNSFGAFGVPEDNSRLPRVLNFFPVPVEEECLSTDGRRRGICMNVYECRIQGGKSHGKCALGFGVCCVFTATCNQEIFNNLTYFVSPDFPDLTKAMTSCNLTVKKIDEEIAQIRLDFIHFNLGQPNRRTGVCEQDVFIMSGDDSRELKLCGLNSGQHIYFDVDSIRNPIQINMKLNRRAVSRLWEVIVTQIPFAQRAPTGCLQYHVGSRGIVQTMNFADNGRHLADQDYNICMRQEEGMCSIAYEPCHENSFRIAPNNNGTRRPALEDDSEGSGGGGLSRSFRECVDRIVLPCDNEDLIMLGGNGPGSCNMIHCGETLCPDGESPCRIESSSIPFTIGIHFEGNAREAPADENLGMCLLYEQLPCN</sequence>
<proteinExistence type="predicted"/>
<feature type="region of interest" description="Disordered" evidence="3">
    <location>
        <begin position="292"/>
        <end position="315"/>
    </location>
</feature>
<feature type="domain" description="CUB" evidence="5">
    <location>
        <begin position="110"/>
        <end position="228"/>
    </location>
</feature>
<comment type="caution">
    <text evidence="2">Lacks conserved residue(s) required for the propagation of feature annotation.</text>
</comment>
<keyword evidence="7" id="KW-1185">Reference proteome</keyword>
<evidence type="ECO:0000256" key="3">
    <source>
        <dbReference type="SAM" id="MobiDB-lite"/>
    </source>
</evidence>
<reference evidence="6 7" key="1">
    <citation type="submission" date="2023-03" db="EMBL/GenBank/DDBJ databases">
        <title>Genome insight into feeding habits of ladybird beetles.</title>
        <authorList>
            <person name="Li H.-S."/>
            <person name="Huang Y.-H."/>
            <person name="Pang H."/>
        </authorList>
    </citation>
    <scope>NUCLEOTIDE SEQUENCE [LARGE SCALE GENOMIC DNA]</scope>
    <source>
        <strain evidence="6">SYSU_2023b</strain>
        <tissue evidence="6">Whole body</tissue>
    </source>
</reference>
<protein>
    <recommendedName>
        <fullName evidence="5">CUB domain-containing protein</fullName>
    </recommendedName>
</protein>
<feature type="chain" id="PRO_5043385332" description="CUB domain-containing protein" evidence="4">
    <location>
        <begin position="21"/>
        <end position="403"/>
    </location>
</feature>
<organism evidence="6 7">
    <name type="scientific">Henosepilachna vigintioctopunctata</name>
    <dbReference type="NCBI Taxonomy" id="420089"/>
    <lineage>
        <taxon>Eukaryota</taxon>
        <taxon>Metazoa</taxon>
        <taxon>Ecdysozoa</taxon>
        <taxon>Arthropoda</taxon>
        <taxon>Hexapoda</taxon>
        <taxon>Insecta</taxon>
        <taxon>Pterygota</taxon>
        <taxon>Neoptera</taxon>
        <taxon>Endopterygota</taxon>
        <taxon>Coleoptera</taxon>
        <taxon>Polyphaga</taxon>
        <taxon>Cucujiformia</taxon>
        <taxon>Coccinelloidea</taxon>
        <taxon>Coccinellidae</taxon>
        <taxon>Epilachninae</taxon>
        <taxon>Epilachnini</taxon>
        <taxon>Henosepilachna</taxon>
    </lineage>
</organism>
<keyword evidence="1" id="KW-1015">Disulfide bond</keyword>
<feature type="signal peptide" evidence="4">
    <location>
        <begin position="1"/>
        <end position="20"/>
    </location>
</feature>
<evidence type="ECO:0000259" key="5">
    <source>
        <dbReference type="PROSITE" id="PS01180"/>
    </source>
</evidence>
<dbReference type="PANTHER" id="PTHR33236">
    <property type="entry name" value="INTRAFLAGELLAR TRANSPORT PROTEIN 122 FAMILY PROTEIN-RELATED"/>
    <property type="match status" value="1"/>
</dbReference>
<dbReference type="PANTHER" id="PTHR33236:SF4">
    <property type="entry name" value="CUB DOMAIN-CONTAINING PROTEIN"/>
    <property type="match status" value="1"/>
</dbReference>
<dbReference type="Pfam" id="PF26080">
    <property type="entry name" value="CUB_animal"/>
    <property type="match status" value="1"/>
</dbReference>
<evidence type="ECO:0000256" key="4">
    <source>
        <dbReference type="SAM" id="SignalP"/>
    </source>
</evidence>
<dbReference type="EMBL" id="JARQZJ010000091">
    <property type="protein sequence ID" value="KAK9883020.1"/>
    <property type="molecule type" value="Genomic_DNA"/>
</dbReference>
<dbReference type="Pfam" id="PF00431">
    <property type="entry name" value="CUB"/>
    <property type="match status" value="1"/>
</dbReference>